<reference evidence="2" key="1">
    <citation type="journal article" date="2012" name="BMC Genomics">
        <title>Genome sequence of the necrotrophic fungus Penicillium digitatum, the main postharvest pathogen of citrus.</title>
        <authorList>
            <person name="Marcet-Houben M."/>
            <person name="Ballester A.-R."/>
            <person name="de la Fuente B."/>
            <person name="Harries E."/>
            <person name="Marcos J.F."/>
            <person name="Gonzalez-Candelas L."/>
            <person name="Gabaldon T."/>
        </authorList>
    </citation>
    <scope>NUCLEOTIDE SEQUENCE [LARGE SCALE GENOMIC DNA]</scope>
    <source>
        <strain evidence="2">PHI26 / CECT 20796</strain>
    </source>
</reference>
<comment type="caution">
    <text evidence="1">The sequence shown here is derived from an EMBL/GenBank/DDBJ whole genome shotgun (WGS) entry which is preliminary data.</text>
</comment>
<name>K9FTM0_PEND2</name>
<organism evidence="1 2">
    <name type="scientific">Penicillium digitatum (strain PHI26 / CECT 20796)</name>
    <name type="common">Green mold</name>
    <dbReference type="NCBI Taxonomy" id="1170229"/>
    <lineage>
        <taxon>Eukaryota</taxon>
        <taxon>Fungi</taxon>
        <taxon>Dikarya</taxon>
        <taxon>Ascomycota</taxon>
        <taxon>Pezizomycotina</taxon>
        <taxon>Eurotiomycetes</taxon>
        <taxon>Eurotiomycetidae</taxon>
        <taxon>Eurotiales</taxon>
        <taxon>Aspergillaceae</taxon>
        <taxon>Penicillium</taxon>
    </lineage>
</organism>
<keyword evidence="2" id="KW-1185">Reference proteome</keyword>
<dbReference type="Proteomes" id="UP000009882">
    <property type="component" value="Unassembled WGS sequence"/>
</dbReference>
<dbReference type="AlphaFoldDB" id="K9FTM0"/>
<proteinExistence type="predicted"/>
<protein>
    <submittedName>
        <fullName evidence="1">Uncharacterized protein</fullName>
    </submittedName>
</protein>
<dbReference type="HOGENOM" id="CLU_3069397_0_0_1"/>
<dbReference type="EMBL" id="AKCT01000179">
    <property type="protein sequence ID" value="EKV12464.1"/>
    <property type="molecule type" value="Genomic_DNA"/>
</dbReference>
<gene>
    <name evidence="1" type="ORF">PDIG_43880</name>
</gene>
<evidence type="ECO:0000313" key="1">
    <source>
        <dbReference type="EMBL" id="EKV12464.1"/>
    </source>
</evidence>
<evidence type="ECO:0000313" key="2">
    <source>
        <dbReference type="Proteomes" id="UP000009882"/>
    </source>
</evidence>
<sequence length="53" mass="5934">MVCINFRTISTGWRLLLFLVRGVTAWSALKGISIGQTVLIQGMCSQGWDLVRH</sequence>
<dbReference type="InParanoid" id="K9FTM0"/>
<accession>K9FTM0</accession>